<proteinExistence type="predicted"/>
<dbReference type="OrthoDB" id="8718740at2759"/>
<name>A0A9Q1HG54_HOLLE</name>
<evidence type="ECO:0000313" key="2">
    <source>
        <dbReference type="EMBL" id="KAJ8048597.1"/>
    </source>
</evidence>
<dbReference type="AlphaFoldDB" id="A0A9Q1HG54"/>
<evidence type="ECO:0000313" key="3">
    <source>
        <dbReference type="Proteomes" id="UP001152320"/>
    </source>
</evidence>
<feature type="transmembrane region" description="Helical" evidence="1">
    <location>
        <begin position="208"/>
        <end position="228"/>
    </location>
</feature>
<dbReference type="Proteomes" id="UP001152320">
    <property type="component" value="Chromosome 1"/>
</dbReference>
<organism evidence="2 3">
    <name type="scientific">Holothuria leucospilota</name>
    <name type="common">Black long sea cucumber</name>
    <name type="synonym">Mertensiothuria leucospilota</name>
    <dbReference type="NCBI Taxonomy" id="206669"/>
    <lineage>
        <taxon>Eukaryota</taxon>
        <taxon>Metazoa</taxon>
        <taxon>Echinodermata</taxon>
        <taxon>Eleutherozoa</taxon>
        <taxon>Echinozoa</taxon>
        <taxon>Holothuroidea</taxon>
        <taxon>Aspidochirotacea</taxon>
        <taxon>Aspidochirotida</taxon>
        <taxon>Holothuriidae</taxon>
        <taxon>Holothuria</taxon>
    </lineage>
</organism>
<dbReference type="EMBL" id="JAIZAY010000001">
    <property type="protein sequence ID" value="KAJ8048597.1"/>
    <property type="molecule type" value="Genomic_DNA"/>
</dbReference>
<gene>
    <name evidence="2" type="ORF">HOLleu_00969</name>
</gene>
<reference evidence="2" key="1">
    <citation type="submission" date="2021-10" db="EMBL/GenBank/DDBJ databases">
        <title>Tropical sea cucumber genome reveals ecological adaptation and Cuvierian tubules defense mechanism.</title>
        <authorList>
            <person name="Chen T."/>
        </authorList>
    </citation>
    <scope>NUCLEOTIDE SEQUENCE</scope>
    <source>
        <strain evidence="2">Nanhai2018</strain>
        <tissue evidence="2">Muscle</tissue>
    </source>
</reference>
<accession>A0A9Q1HG54</accession>
<keyword evidence="1" id="KW-1133">Transmembrane helix</keyword>
<protein>
    <recommendedName>
        <fullName evidence="4">Ig-like domain-containing protein</fullName>
    </recommendedName>
</protein>
<comment type="caution">
    <text evidence="2">The sequence shown here is derived from an EMBL/GenBank/DDBJ whole genome shotgun (WGS) entry which is preliminary data.</text>
</comment>
<evidence type="ECO:0000256" key="1">
    <source>
        <dbReference type="SAM" id="Phobius"/>
    </source>
</evidence>
<sequence length="311" mass="34978">MYLKCLVANTRPAVQLSWFIRTLDGDDEVTSNTSISTDDILYSTSATLLYNHAHPFKFVVLACKETSLPRLLKDSETFLVLESPSNKTLPNGSALTYTKYDSKIELRCSDEAMLYFAWKKHRTDKSFQKLVYGLVGEELDYKKFTNEYEIDSTGAIIAREVGFQHEGIYTCFYGDGLAEGQKVYNVLVYDAAPPTFSEITPRASGNNALFLVISVAAVVFFVIATILCKETSVRGAFLQLYISLRCHESRLLHVSTLELLKIASSLKFYVVPNKKLRKILSKCRGGILQKKHLKLDEATQTVESEMVLTMA</sequence>
<keyword evidence="1" id="KW-0812">Transmembrane</keyword>
<keyword evidence="1" id="KW-0472">Membrane</keyword>
<keyword evidence="3" id="KW-1185">Reference proteome</keyword>
<evidence type="ECO:0008006" key="4">
    <source>
        <dbReference type="Google" id="ProtNLM"/>
    </source>
</evidence>